<proteinExistence type="predicted"/>
<protein>
    <submittedName>
        <fullName evidence="1">Uncharacterized protein</fullName>
    </submittedName>
</protein>
<dbReference type="EMBL" id="UZAF01017057">
    <property type="protein sequence ID" value="VDO37423.1"/>
    <property type="molecule type" value="Genomic_DNA"/>
</dbReference>
<dbReference type="Proteomes" id="UP000268014">
    <property type="component" value="Unassembled WGS sequence"/>
</dbReference>
<evidence type="ECO:0000313" key="1">
    <source>
        <dbReference type="EMBL" id="VDO37423.1"/>
    </source>
</evidence>
<evidence type="ECO:0000313" key="2">
    <source>
        <dbReference type="Proteomes" id="UP000268014"/>
    </source>
</evidence>
<gene>
    <name evidence="1" type="ORF">HPLM_LOCUS9414</name>
</gene>
<sequence length="50" mass="5680">MFLLSSELVLSGFALITIGGVRLLDSPLLPLFTHVFVFWDFPEFACERFS</sequence>
<dbReference type="AlphaFoldDB" id="A0A3P7W272"/>
<accession>A0A3P7W272</accession>
<reference evidence="1 2" key="1">
    <citation type="submission" date="2018-11" db="EMBL/GenBank/DDBJ databases">
        <authorList>
            <consortium name="Pathogen Informatics"/>
        </authorList>
    </citation>
    <scope>NUCLEOTIDE SEQUENCE [LARGE SCALE GENOMIC DNA]</scope>
    <source>
        <strain evidence="1 2">MHpl1</strain>
    </source>
</reference>
<name>A0A3P7W272_HAEPC</name>
<keyword evidence="2" id="KW-1185">Reference proteome</keyword>
<organism evidence="1 2">
    <name type="scientific">Haemonchus placei</name>
    <name type="common">Barber's pole worm</name>
    <dbReference type="NCBI Taxonomy" id="6290"/>
    <lineage>
        <taxon>Eukaryota</taxon>
        <taxon>Metazoa</taxon>
        <taxon>Ecdysozoa</taxon>
        <taxon>Nematoda</taxon>
        <taxon>Chromadorea</taxon>
        <taxon>Rhabditida</taxon>
        <taxon>Rhabditina</taxon>
        <taxon>Rhabditomorpha</taxon>
        <taxon>Strongyloidea</taxon>
        <taxon>Trichostrongylidae</taxon>
        <taxon>Haemonchus</taxon>
    </lineage>
</organism>